<sequence length="1166" mass="126496">METIRLITLCTALTIGHAAFPAGPELSHGGNLDFGLSASGSTRMTRYPITNTGDALLKVENVTMGGTNPWDFQFILRDEDKWILPRETVYATVTSTVYGAANYNASVLFESNAVNSPPAISLHSSTSWNGQNFPSVSFAYPELVEAGGILSLSGFGFGEDSASTLISYWDGANFENLEPLSVSETNIRAPAPEAWPSWDTEIELTLTVRVNGNDSNEVDLILTNNPPMQPVITFIDNTSGSPGDLLKIWGDGFAPNPSQNMVFFGGGSQLAQSYTFNGGDHGGIIEVVVPQGTGTETLSVRRTDGQPGSSVPVNFQRRPASVMTLSAGDESGGIRISGPGGDAHDHWVLSGTGFDQFRLRPYSGFDPGIIELEVTGPDDVWPAPLKAVMLDDGRLMVNLYSPWPNDLPPDHSEGINFLRDGDTVSVRAMGYELDNDYIRWSEPLILTAREIAAGSQTNITLWDDGSNSIPISRNTWLNISGYGHYTAPGLWTGSLHLNPEWFDESKKPRTAYGFPAFQIPGPDSGIFTIQNQDTGDQFELVVVPSGVPGLVTGTFPEAVTKGAEIHAGGARLIIPPNALPYYNGSEQSYTIQLAHMQVDESEELFDSAETSFGRQFQVQFDPEPDELRRTIQLIIPYDPNDYESSPEFGIRDPESHIFQRFPMDVNASDGTMILNIPAGPYGEAAAASGGFRQLSYIPDAVSNWFSDKKASLNVAFQYVAPVSWANTMGEKKNAEKGIYLKYVSGSGSSHTIPDSYANTAFATAESTYDYLVGAGWDKPSGLNLHFRSLGADIDGSTTKGVFGNPWVFIATGLESGKLNTTVSHEIGHAFQREYTTNLSTYWIDEATANWIAWRMHGMTSDLQEVFEAGSDFPTVSFPASRNSGFTQEQQYAAAVFFIWLSQTYGDAVIQQLYNNLWLSPSYWLNMRTLISDSASSGSFKSLVQQFADDYWSRNFVPVDSMSLPYAGSPIFGSGEVRRTITVPAYASKAHRFTHKVASQPEHEGVPVVIRASGIGTDQHVTVYASSDPSATPSWTRIGRLTTSKTGIDGGIYASPNRSWMGVVNNYSEEECTVELVWGFPQIQALSGSSFPQSGGLNLGITGLSFGDQTGKVYVGGYEAEIDSWNDSYISVLTPQFASGNFSASVTAETAEGVEIDSGFSVWISGD</sequence>
<keyword evidence="3" id="KW-1185">Reference proteome</keyword>
<dbReference type="InterPro" id="IPR002909">
    <property type="entry name" value="IPT_dom"/>
</dbReference>
<dbReference type="SUPFAM" id="SSF81296">
    <property type="entry name" value="E set domains"/>
    <property type="match status" value="2"/>
</dbReference>
<organism evidence="2 3">
    <name type="scientific">Oceanipulchritudo coccoides</name>
    <dbReference type="NCBI Taxonomy" id="2706888"/>
    <lineage>
        <taxon>Bacteria</taxon>
        <taxon>Pseudomonadati</taxon>
        <taxon>Verrucomicrobiota</taxon>
        <taxon>Opitutia</taxon>
        <taxon>Puniceicoccales</taxon>
        <taxon>Oceanipulchritudinaceae</taxon>
        <taxon>Oceanipulchritudo</taxon>
    </lineage>
</organism>
<reference evidence="2 3" key="1">
    <citation type="submission" date="2020-02" db="EMBL/GenBank/DDBJ databases">
        <title>Albibacoteraceae fam. nov., the first described family within the subdivision 4 Verrucomicrobia.</title>
        <authorList>
            <person name="Xi F."/>
        </authorList>
    </citation>
    <scope>NUCLEOTIDE SEQUENCE [LARGE SCALE GENOMIC DNA]</scope>
    <source>
        <strain evidence="2 3">CK1056</strain>
    </source>
</reference>
<dbReference type="AlphaFoldDB" id="A0A6B2LZP7"/>
<dbReference type="Gene3D" id="2.60.40.10">
    <property type="entry name" value="Immunoglobulins"/>
    <property type="match status" value="3"/>
</dbReference>
<evidence type="ECO:0000313" key="2">
    <source>
        <dbReference type="EMBL" id="NDV61247.1"/>
    </source>
</evidence>
<accession>A0A6B2LZP7</accession>
<feature type="domain" description="IPT/TIG" evidence="1">
    <location>
        <begin position="1080"/>
        <end position="1149"/>
    </location>
</feature>
<comment type="caution">
    <text evidence="2">The sequence shown here is derived from an EMBL/GenBank/DDBJ whole genome shotgun (WGS) entry which is preliminary data.</text>
</comment>
<dbReference type="InterPro" id="IPR014756">
    <property type="entry name" value="Ig_E-set"/>
</dbReference>
<protein>
    <recommendedName>
        <fullName evidence="1">IPT/TIG domain-containing protein</fullName>
    </recommendedName>
</protein>
<name>A0A6B2LZP7_9BACT</name>
<dbReference type="Proteomes" id="UP000478417">
    <property type="component" value="Unassembled WGS sequence"/>
</dbReference>
<proteinExistence type="predicted"/>
<evidence type="ECO:0000259" key="1">
    <source>
        <dbReference type="Pfam" id="PF01833"/>
    </source>
</evidence>
<dbReference type="RefSeq" id="WP_163962006.1">
    <property type="nucleotide sequence ID" value="NZ_JAAGNX010000001.1"/>
</dbReference>
<evidence type="ECO:0000313" key="3">
    <source>
        <dbReference type="Proteomes" id="UP000478417"/>
    </source>
</evidence>
<dbReference type="EMBL" id="JAAGNX010000001">
    <property type="protein sequence ID" value="NDV61247.1"/>
    <property type="molecule type" value="Genomic_DNA"/>
</dbReference>
<dbReference type="Pfam" id="PF01833">
    <property type="entry name" value="TIG"/>
    <property type="match status" value="1"/>
</dbReference>
<gene>
    <name evidence="2" type="ORF">G0Q06_02145</name>
</gene>
<dbReference type="InterPro" id="IPR013783">
    <property type="entry name" value="Ig-like_fold"/>
</dbReference>